<dbReference type="Proteomes" id="UP000321638">
    <property type="component" value="Unassembled WGS sequence"/>
</dbReference>
<name>A0A5C8PLK2_9HYPH</name>
<evidence type="ECO:0000256" key="6">
    <source>
        <dbReference type="SAM" id="MobiDB-lite"/>
    </source>
</evidence>
<proteinExistence type="inferred from homology"/>
<dbReference type="RefSeq" id="WP_147847877.1">
    <property type="nucleotide sequence ID" value="NZ_VDUZ01000016.1"/>
</dbReference>
<dbReference type="PANTHER" id="PTHR35005">
    <property type="entry name" value="3-DEHYDRO-SCYLLO-INOSOSE HYDROLASE"/>
    <property type="match status" value="1"/>
</dbReference>
<feature type="region of interest" description="Disordered" evidence="6">
    <location>
        <begin position="189"/>
        <end position="218"/>
    </location>
</feature>
<comment type="caution">
    <text evidence="7">The sequence shown here is derived from an EMBL/GenBank/DDBJ whole genome shotgun (WGS) entry which is preliminary data.</text>
</comment>
<dbReference type="Gene3D" id="3.40.50.10310">
    <property type="entry name" value="Creatininase"/>
    <property type="match status" value="1"/>
</dbReference>
<dbReference type="EMBL" id="VDUZ01000016">
    <property type="protein sequence ID" value="TXL74835.1"/>
    <property type="molecule type" value="Genomic_DNA"/>
</dbReference>
<dbReference type="GO" id="GO:0046872">
    <property type="term" value="F:metal ion binding"/>
    <property type="evidence" value="ECO:0007669"/>
    <property type="project" value="UniProtKB-KW"/>
</dbReference>
<dbReference type="AlphaFoldDB" id="A0A5C8PLK2"/>
<keyword evidence="2" id="KW-0479">Metal-binding</keyword>
<dbReference type="GO" id="GO:0009231">
    <property type="term" value="P:riboflavin biosynthetic process"/>
    <property type="evidence" value="ECO:0007669"/>
    <property type="project" value="TreeGrafter"/>
</dbReference>
<dbReference type="OrthoDB" id="9801445at2"/>
<dbReference type="PANTHER" id="PTHR35005:SF1">
    <property type="entry name" value="2-AMINO-5-FORMYLAMINO-6-RIBOSYLAMINOPYRIMIDIN-4(3H)-ONE 5'-MONOPHOSPHATE DEFORMYLASE"/>
    <property type="match status" value="1"/>
</dbReference>
<comment type="cofactor">
    <cofactor evidence="1">
        <name>Zn(2+)</name>
        <dbReference type="ChEBI" id="CHEBI:29105"/>
    </cofactor>
</comment>
<accession>A0A5C8PLK2</accession>
<keyword evidence="8" id="KW-1185">Reference proteome</keyword>
<dbReference type="InterPro" id="IPR003785">
    <property type="entry name" value="Creatininase/forma_Hydrolase"/>
</dbReference>
<gene>
    <name evidence="7" type="ORF">FHP25_15595</name>
</gene>
<evidence type="ECO:0000256" key="3">
    <source>
        <dbReference type="ARBA" id="ARBA00022801"/>
    </source>
</evidence>
<evidence type="ECO:0000313" key="7">
    <source>
        <dbReference type="EMBL" id="TXL74835.1"/>
    </source>
</evidence>
<evidence type="ECO:0000256" key="2">
    <source>
        <dbReference type="ARBA" id="ARBA00022723"/>
    </source>
</evidence>
<evidence type="ECO:0000256" key="4">
    <source>
        <dbReference type="ARBA" id="ARBA00022833"/>
    </source>
</evidence>
<evidence type="ECO:0000313" key="8">
    <source>
        <dbReference type="Proteomes" id="UP000321638"/>
    </source>
</evidence>
<evidence type="ECO:0000256" key="1">
    <source>
        <dbReference type="ARBA" id="ARBA00001947"/>
    </source>
</evidence>
<dbReference type="InterPro" id="IPR024087">
    <property type="entry name" value="Creatininase-like_sf"/>
</dbReference>
<dbReference type="Pfam" id="PF02633">
    <property type="entry name" value="Creatininase"/>
    <property type="match status" value="1"/>
</dbReference>
<dbReference type="GO" id="GO:0016811">
    <property type="term" value="F:hydrolase activity, acting on carbon-nitrogen (but not peptide) bonds, in linear amides"/>
    <property type="evidence" value="ECO:0007669"/>
    <property type="project" value="TreeGrafter"/>
</dbReference>
<keyword evidence="4" id="KW-0862">Zinc</keyword>
<comment type="similarity">
    <text evidence="5">Belongs to the creatininase superfamily.</text>
</comment>
<sequence>MRLQLVTWPDVEQYLKTSTGIIIPIGSTEQHGPNGLVGTDALTAEFIAHGVGEKTGALVAPTISVGMAQHHLGFPGSITLRPSTLIAVVRDNIQSLMRHGFTRFFFINGHGGNIATVTAAFSEIYAERSLQRGSNAPSVKCKLRNWWEGSGSRALSRDLYGNQEGSHATPSEVSLTFYMHPQTEKQVPMEPEVAPNGSFSDADDYRSTFPDGRIGSNPNLSTAAHGRRIYEMAVEEVARDYLAFVAR</sequence>
<dbReference type="SUPFAM" id="SSF102215">
    <property type="entry name" value="Creatininase"/>
    <property type="match status" value="1"/>
</dbReference>
<protein>
    <submittedName>
        <fullName evidence="7">Creatininase family protein</fullName>
    </submittedName>
</protein>
<reference evidence="7 8" key="1">
    <citation type="submission" date="2019-06" db="EMBL/GenBank/DDBJ databases">
        <title>New taxonomy in bacterial strain CC-CFT640, isolated from vineyard.</title>
        <authorList>
            <person name="Lin S.-Y."/>
            <person name="Tsai C.-F."/>
            <person name="Young C.-C."/>
        </authorList>
    </citation>
    <scope>NUCLEOTIDE SEQUENCE [LARGE SCALE GENOMIC DNA]</scope>
    <source>
        <strain evidence="7 8">CC-CFT640</strain>
    </source>
</reference>
<evidence type="ECO:0000256" key="5">
    <source>
        <dbReference type="ARBA" id="ARBA00024029"/>
    </source>
</evidence>
<keyword evidence="3" id="KW-0378">Hydrolase</keyword>
<organism evidence="7 8">
    <name type="scientific">Vineibacter terrae</name>
    <dbReference type="NCBI Taxonomy" id="2586908"/>
    <lineage>
        <taxon>Bacteria</taxon>
        <taxon>Pseudomonadati</taxon>
        <taxon>Pseudomonadota</taxon>
        <taxon>Alphaproteobacteria</taxon>
        <taxon>Hyphomicrobiales</taxon>
        <taxon>Vineibacter</taxon>
    </lineage>
</organism>